<evidence type="ECO:0000313" key="2">
    <source>
        <dbReference type="EMBL" id="CAD8109401.1"/>
    </source>
</evidence>
<dbReference type="GO" id="GO:0005829">
    <property type="term" value="C:cytosol"/>
    <property type="evidence" value="ECO:0007669"/>
    <property type="project" value="TreeGrafter"/>
</dbReference>
<sequence length="294" mass="34494">MKHLIKDTQKTTEASNPPITQRLKRVNSLGILESPFKNNNNNKFTFNQTSIKKDKYDKFRQFTSQLTSIKSQLQKYNLDNLDQQSQIQSCYMSNLSSQQSIKSFQNSIKRKSQTNLDTYYQLNDSQFYRNRVNSSNYSLNKFKKYNIQTVEEIKNGRGRKVYENGFLYEGEMLDGLRSGNGTLRDSNLNIIYQGEWFNDHFEGRGRLINLDYQEDKFNLNSFKQFQLVQHQFTTYEGEFRNGQFFGQGVMSFKCEGELFKFIGGFSQDLFHGIGTLQQNDQIILQGKWIYGCMV</sequence>
<dbReference type="Pfam" id="PF02493">
    <property type="entry name" value="MORN"/>
    <property type="match status" value="4"/>
</dbReference>
<evidence type="ECO:0000256" key="1">
    <source>
        <dbReference type="ARBA" id="ARBA00022737"/>
    </source>
</evidence>
<name>A0A8S1Q2F2_9CILI</name>
<organism evidence="2 3">
    <name type="scientific">Paramecium sonneborni</name>
    <dbReference type="NCBI Taxonomy" id="65129"/>
    <lineage>
        <taxon>Eukaryota</taxon>
        <taxon>Sar</taxon>
        <taxon>Alveolata</taxon>
        <taxon>Ciliophora</taxon>
        <taxon>Intramacronucleata</taxon>
        <taxon>Oligohymenophorea</taxon>
        <taxon>Peniculida</taxon>
        <taxon>Parameciidae</taxon>
        <taxon>Paramecium</taxon>
    </lineage>
</organism>
<dbReference type="PANTHER" id="PTHR43215:SF14">
    <property type="entry name" value="RADIAL SPOKE HEAD 1 HOMOLOG"/>
    <property type="match status" value="1"/>
</dbReference>
<dbReference type="SMART" id="SM00698">
    <property type="entry name" value="MORN"/>
    <property type="match status" value="4"/>
</dbReference>
<dbReference type="AlphaFoldDB" id="A0A8S1Q2F2"/>
<comment type="caution">
    <text evidence="2">The sequence shown here is derived from an EMBL/GenBank/DDBJ whole genome shotgun (WGS) entry which is preliminary data.</text>
</comment>
<keyword evidence="3" id="KW-1185">Reference proteome</keyword>
<dbReference type="EMBL" id="CAJJDN010000093">
    <property type="protein sequence ID" value="CAD8109401.1"/>
    <property type="molecule type" value="Genomic_DNA"/>
</dbReference>
<gene>
    <name evidence="2" type="ORF">PSON_ATCC_30995.1.T0930156</name>
</gene>
<dbReference type="OrthoDB" id="298760at2759"/>
<accession>A0A8S1Q2F2</accession>
<dbReference type="PANTHER" id="PTHR43215">
    <property type="entry name" value="RADIAL SPOKE HEAD 1 HOMOLOG"/>
    <property type="match status" value="1"/>
</dbReference>
<proteinExistence type="predicted"/>
<dbReference type="InterPro" id="IPR003409">
    <property type="entry name" value="MORN"/>
</dbReference>
<reference evidence="2" key="1">
    <citation type="submission" date="2021-01" db="EMBL/GenBank/DDBJ databases">
        <authorList>
            <consortium name="Genoscope - CEA"/>
            <person name="William W."/>
        </authorList>
    </citation>
    <scope>NUCLEOTIDE SEQUENCE</scope>
</reference>
<dbReference type="Proteomes" id="UP000692954">
    <property type="component" value="Unassembled WGS sequence"/>
</dbReference>
<protein>
    <submittedName>
        <fullName evidence="2">Uncharacterized protein</fullName>
    </submittedName>
</protein>
<evidence type="ECO:0000313" key="3">
    <source>
        <dbReference type="Proteomes" id="UP000692954"/>
    </source>
</evidence>
<keyword evidence="1" id="KW-0677">Repeat</keyword>